<evidence type="ECO:0000313" key="1">
    <source>
        <dbReference type="EMBL" id="CAM9903756.1"/>
    </source>
</evidence>
<accession>A0AC59YR74</accession>
<gene>
    <name evidence="1" type="ORF">MRATA1EN22A_LOCUS9126</name>
</gene>
<proteinExistence type="predicted"/>
<dbReference type="EMBL" id="OX596086">
    <property type="protein sequence ID" value="CAM9903756.1"/>
    <property type="molecule type" value="Genomic_DNA"/>
</dbReference>
<sequence>MTVVLEGSALTRAKKLLAFKKGLLTGPLRSRSLDWMRDGRVKPAPPRLDAETVLVVGAGQLCCLSTGK</sequence>
<dbReference type="Proteomes" id="UP001162501">
    <property type="component" value="Chromosome 2"/>
</dbReference>
<reference evidence="1" key="2">
    <citation type="submission" date="2025-03" db="EMBL/GenBank/DDBJ databases">
        <authorList>
            <consortium name="ELIXIR-Norway"/>
            <consortium name="Elixir Norway"/>
        </authorList>
    </citation>
    <scope>NUCLEOTIDE SEQUENCE</scope>
</reference>
<reference evidence="1" key="1">
    <citation type="submission" date="2023-05" db="EMBL/GenBank/DDBJ databases">
        <authorList>
            <consortium name="ELIXIR-Norway"/>
        </authorList>
    </citation>
    <scope>NUCLEOTIDE SEQUENCE</scope>
</reference>
<evidence type="ECO:0000313" key="2">
    <source>
        <dbReference type="Proteomes" id="UP001162501"/>
    </source>
</evidence>
<organism evidence="1 2">
    <name type="scientific">Rangifer tarandus platyrhynchus</name>
    <name type="common">Svalbard reindeer</name>
    <dbReference type="NCBI Taxonomy" id="3082113"/>
    <lineage>
        <taxon>Eukaryota</taxon>
        <taxon>Metazoa</taxon>
        <taxon>Chordata</taxon>
        <taxon>Craniata</taxon>
        <taxon>Vertebrata</taxon>
        <taxon>Euteleostomi</taxon>
        <taxon>Mammalia</taxon>
        <taxon>Eutheria</taxon>
        <taxon>Laurasiatheria</taxon>
        <taxon>Artiodactyla</taxon>
        <taxon>Ruminantia</taxon>
        <taxon>Pecora</taxon>
        <taxon>Cervidae</taxon>
        <taxon>Odocoileinae</taxon>
        <taxon>Rangifer</taxon>
    </lineage>
</organism>
<name>A0AC59YR74_RANTA</name>
<protein>
    <submittedName>
        <fullName evidence="1">Uncharacterized protein</fullName>
    </submittedName>
</protein>